<accession>A0A6I8LX87</accession>
<proteinExistence type="predicted"/>
<gene>
    <name evidence="2" type="ORF">AA23TX_06009</name>
</gene>
<organism evidence="2 3">
    <name type="scientific">Amycolatopsis camponoti</name>
    <dbReference type="NCBI Taxonomy" id="2606593"/>
    <lineage>
        <taxon>Bacteria</taxon>
        <taxon>Bacillati</taxon>
        <taxon>Actinomycetota</taxon>
        <taxon>Actinomycetes</taxon>
        <taxon>Pseudonocardiales</taxon>
        <taxon>Pseudonocardiaceae</taxon>
        <taxon>Amycolatopsis</taxon>
    </lineage>
</organism>
<evidence type="ECO:0000313" key="2">
    <source>
        <dbReference type="EMBL" id="VVJ20988.1"/>
    </source>
</evidence>
<name>A0A6I8LX87_9PSEU</name>
<dbReference type="EMBL" id="CABVGP010000002">
    <property type="protein sequence ID" value="VVJ20988.1"/>
    <property type="molecule type" value="Genomic_DNA"/>
</dbReference>
<sequence length="61" mass="6782">MRRARFRGEVIVEFVCRQAARSASRTPRDLRLGDVPPHRHAGRKSVTFGVGDRPQPLSGGI</sequence>
<protein>
    <submittedName>
        <fullName evidence="2">Uncharacterized protein</fullName>
    </submittedName>
</protein>
<feature type="region of interest" description="Disordered" evidence="1">
    <location>
        <begin position="21"/>
        <end position="61"/>
    </location>
</feature>
<keyword evidence="3" id="KW-1185">Reference proteome</keyword>
<dbReference type="AlphaFoldDB" id="A0A6I8LX87"/>
<dbReference type="Proteomes" id="UP000399805">
    <property type="component" value="Unassembled WGS sequence"/>
</dbReference>
<evidence type="ECO:0000256" key="1">
    <source>
        <dbReference type="SAM" id="MobiDB-lite"/>
    </source>
</evidence>
<evidence type="ECO:0000313" key="3">
    <source>
        <dbReference type="Proteomes" id="UP000399805"/>
    </source>
</evidence>
<reference evidence="2 3" key="1">
    <citation type="submission" date="2019-09" db="EMBL/GenBank/DDBJ databases">
        <authorList>
            <person name="Leyn A S."/>
        </authorList>
    </citation>
    <scope>NUCLEOTIDE SEQUENCE [LARGE SCALE GENOMIC DNA]</scope>
    <source>
        <strain evidence="2">AA231_1</strain>
    </source>
</reference>